<evidence type="ECO:0000256" key="4">
    <source>
        <dbReference type="ARBA" id="ARBA00022603"/>
    </source>
</evidence>
<evidence type="ECO:0000259" key="14">
    <source>
        <dbReference type="PROSITE" id="PS50867"/>
    </source>
</evidence>
<protein>
    <recommendedName>
        <fullName evidence="11">Histone-lysine N-methyltransferase</fullName>
        <ecNumber evidence="11">2.1.1.355</ecNumber>
    </recommendedName>
</protein>
<evidence type="ECO:0000313" key="16">
    <source>
        <dbReference type="EMBL" id="KAI6652387.1"/>
    </source>
</evidence>
<dbReference type="Gene3D" id="2.170.270.10">
    <property type="entry name" value="SET domain"/>
    <property type="match status" value="1"/>
</dbReference>
<feature type="domain" description="Pre-SET" evidence="14">
    <location>
        <begin position="129"/>
        <end position="197"/>
    </location>
</feature>
<evidence type="ECO:0000256" key="7">
    <source>
        <dbReference type="ARBA" id="ARBA00022723"/>
    </source>
</evidence>
<feature type="binding site" evidence="12">
    <location>
        <position position="183"/>
    </location>
    <ligand>
        <name>Zn(2+)</name>
        <dbReference type="ChEBI" id="CHEBI:29105"/>
        <label>2</label>
    </ligand>
</feature>
<dbReference type="Proteomes" id="UP001165289">
    <property type="component" value="Unassembled WGS sequence"/>
</dbReference>
<dbReference type="SMART" id="SM00468">
    <property type="entry name" value="PreSET"/>
    <property type="match status" value="1"/>
</dbReference>
<feature type="binding site" evidence="12">
    <location>
        <position position="152"/>
    </location>
    <ligand>
        <name>Zn(2+)</name>
        <dbReference type="ChEBI" id="CHEBI:29105"/>
        <label>2</label>
    </ligand>
</feature>
<keyword evidence="6 11" id="KW-0949">S-adenosyl-L-methionine</keyword>
<evidence type="ECO:0000256" key="3">
    <source>
        <dbReference type="ARBA" id="ARBA00022454"/>
    </source>
</evidence>
<dbReference type="InterPro" id="IPR001214">
    <property type="entry name" value="SET_dom"/>
</dbReference>
<evidence type="ECO:0000313" key="17">
    <source>
        <dbReference type="Proteomes" id="UP001165289"/>
    </source>
</evidence>
<feature type="binding site" evidence="12">
    <location>
        <position position="189"/>
    </location>
    <ligand>
        <name>Zn(2+)</name>
        <dbReference type="ChEBI" id="CHEBI:29105"/>
        <label>3</label>
    </ligand>
</feature>
<dbReference type="AlphaFoldDB" id="A0AAV7JUA6"/>
<dbReference type="SMART" id="SM00317">
    <property type="entry name" value="SET"/>
    <property type="match status" value="1"/>
</dbReference>
<feature type="domain" description="SET" evidence="13">
    <location>
        <begin position="200"/>
        <end position="325"/>
    </location>
</feature>
<sequence length="353" mass="40273">MDIHSNDAHNPPDISSVFKFSNCRIPCLKSLSALLGSIDDRNIIEKFYSADIVELPRSLEVSRILSSKNEHFMHLKLTLFEHYINLSLPYGEAPIKVVKDRVSEIPNFTYVRENIFGLNIERPIAPPPIGCNCEKKGTSIYSSNCLNTDYCCPRLSGVTNAYNQYGTLKHTQRKPIFECNSACSCKENCSNRIVQHLRKVPLCLFTTVNGKGWGVKTEFAIESGRFVMEYLGEVITSREAELRGKYYDNEGATYLFDLDFNDVDNVYTIDAKNFGNISHFVNHSCEPNLEVFPVWIDNLDVNLPHIALFSKKHIIAGSELTFDYRMYKDFQSTKKFKGVPCLCESTKCRKYLC</sequence>
<comment type="subcellular location">
    <subcellularLocation>
        <location evidence="2">Chromosome</location>
    </subcellularLocation>
    <subcellularLocation>
        <location evidence="1 11">Nucleus</location>
    </subcellularLocation>
</comment>
<evidence type="ECO:0000256" key="1">
    <source>
        <dbReference type="ARBA" id="ARBA00004123"/>
    </source>
</evidence>
<evidence type="ECO:0000256" key="11">
    <source>
        <dbReference type="PIRNR" id="PIRNR009343"/>
    </source>
</evidence>
<feature type="binding site" evidence="12">
    <location>
        <position position="179"/>
    </location>
    <ligand>
        <name>Zn(2+)</name>
        <dbReference type="ChEBI" id="CHEBI:29105"/>
        <label>2</label>
    </ligand>
</feature>
<name>A0AAV7JUA6_9METZ</name>
<dbReference type="PROSITE" id="PS50280">
    <property type="entry name" value="SET"/>
    <property type="match status" value="1"/>
</dbReference>
<comment type="caution">
    <text evidence="16">The sequence shown here is derived from an EMBL/GenBank/DDBJ whole genome shotgun (WGS) entry which is preliminary data.</text>
</comment>
<reference evidence="16 17" key="1">
    <citation type="journal article" date="2023" name="BMC Biol.">
        <title>The compact genome of the sponge Oopsacas minuta (Hexactinellida) is lacking key metazoan core genes.</title>
        <authorList>
            <person name="Santini S."/>
            <person name="Schenkelaars Q."/>
            <person name="Jourda C."/>
            <person name="Duchesne M."/>
            <person name="Belahbib H."/>
            <person name="Rocher C."/>
            <person name="Selva M."/>
            <person name="Riesgo A."/>
            <person name="Vervoort M."/>
            <person name="Leys S.P."/>
            <person name="Kodjabachian L."/>
            <person name="Le Bivic A."/>
            <person name="Borchiellini C."/>
            <person name="Claverie J.M."/>
            <person name="Renard E."/>
        </authorList>
    </citation>
    <scope>NUCLEOTIDE SEQUENCE [LARGE SCALE GENOMIC DNA]</scope>
    <source>
        <strain evidence="16">SPO-2</strain>
    </source>
</reference>
<dbReference type="GO" id="GO:0008270">
    <property type="term" value="F:zinc ion binding"/>
    <property type="evidence" value="ECO:0007669"/>
    <property type="project" value="UniProtKB-UniRule"/>
</dbReference>
<feature type="binding site" evidence="12">
    <location>
        <position position="341"/>
    </location>
    <ligand>
        <name>Zn(2+)</name>
        <dbReference type="ChEBI" id="CHEBI:29105"/>
        <label>4</label>
    </ligand>
</feature>
<evidence type="ECO:0000256" key="5">
    <source>
        <dbReference type="ARBA" id="ARBA00022679"/>
    </source>
</evidence>
<evidence type="ECO:0000256" key="10">
    <source>
        <dbReference type="ARBA" id="ARBA00023242"/>
    </source>
</evidence>
<evidence type="ECO:0000256" key="6">
    <source>
        <dbReference type="ARBA" id="ARBA00022691"/>
    </source>
</evidence>
<keyword evidence="10 11" id="KW-0539">Nucleus</keyword>
<feature type="binding site" evidence="12">
    <location>
        <position position="133"/>
    </location>
    <ligand>
        <name>Zn(2+)</name>
        <dbReference type="ChEBI" id="CHEBI:29105"/>
        <label>1</label>
    </ligand>
</feature>
<keyword evidence="7 11" id="KW-0479">Metal-binding</keyword>
<gene>
    <name evidence="16" type="ORF">LOD99_7401</name>
</gene>
<proteinExistence type="inferred from homology"/>
<dbReference type="PROSITE" id="PS50867">
    <property type="entry name" value="PRE_SET"/>
    <property type="match status" value="1"/>
</dbReference>
<dbReference type="InterPro" id="IPR011381">
    <property type="entry name" value="H3-K9_MeTrfase_SUV39H1/2-like"/>
</dbReference>
<dbReference type="EMBL" id="JAKMXF010000299">
    <property type="protein sequence ID" value="KAI6652387.1"/>
    <property type="molecule type" value="Genomic_DNA"/>
</dbReference>
<evidence type="ECO:0000256" key="12">
    <source>
        <dbReference type="PIRSR" id="PIRSR009343-2"/>
    </source>
</evidence>
<keyword evidence="5 11" id="KW-0808">Transferase</keyword>
<comment type="similarity">
    <text evidence="11">Belongs to the class V-like SAM-binding methyltransferase superfamily. Histone-lysine methyltransferase family. Suvar3-9 subfamily.</text>
</comment>
<organism evidence="16 17">
    <name type="scientific">Oopsacas minuta</name>
    <dbReference type="NCBI Taxonomy" id="111878"/>
    <lineage>
        <taxon>Eukaryota</taxon>
        <taxon>Metazoa</taxon>
        <taxon>Porifera</taxon>
        <taxon>Hexactinellida</taxon>
        <taxon>Hexasterophora</taxon>
        <taxon>Lyssacinosida</taxon>
        <taxon>Leucopsacidae</taxon>
        <taxon>Oopsacas</taxon>
    </lineage>
</organism>
<comment type="catalytic activity">
    <reaction evidence="11">
        <text>L-lysyl(9)-[histone H3] + 3 S-adenosyl-L-methionine = N(6),N(6),N(6)-trimethyl-L-lysyl(9)-[histone H3] + 3 S-adenosyl-L-homocysteine + 3 H(+)</text>
        <dbReference type="Rhea" id="RHEA:60276"/>
        <dbReference type="Rhea" id="RHEA-COMP:15538"/>
        <dbReference type="Rhea" id="RHEA-COMP:15546"/>
        <dbReference type="ChEBI" id="CHEBI:15378"/>
        <dbReference type="ChEBI" id="CHEBI:29969"/>
        <dbReference type="ChEBI" id="CHEBI:57856"/>
        <dbReference type="ChEBI" id="CHEBI:59789"/>
        <dbReference type="ChEBI" id="CHEBI:61961"/>
        <dbReference type="EC" id="2.1.1.355"/>
    </reaction>
</comment>
<feature type="binding site" evidence="12">
    <location>
        <position position="285"/>
    </location>
    <ligand>
        <name>Zn(2+)</name>
        <dbReference type="ChEBI" id="CHEBI:29105"/>
        <label>4</label>
    </ligand>
</feature>
<keyword evidence="9 11" id="KW-0156">Chromatin regulator</keyword>
<dbReference type="InterPro" id="IPR007728">
    <property type="entry name" value="Pre-SET_dom"/>
</dbReference>
<feature type="domain" description="Post-SET" evidence="15">
    <location>
        <begin position="337"/>
        <end position="353"/>
    </location>
</feature>
<evidence type="ECO:0000259" key="13">
    <source>
        <dbReference type="PROSITE" id="PS50280"/>
    </source>
</evidence>
<dbReference type="Pfam" id="PF00856">
    <property type="entry name" value="SET"/>
    <property type="match status" value="1"/>
</dbReference>
<dbReference type="CDD" id="cd10542">
    <property type="entry name" value="SET_SUV39H"/>
    <property type="match status" value="1"/>
</dbReference>
<keyword evidence="4 11" id="KW-0489">Methyltransferase</keyword>
<keyword evidence="17" id="KW-1185">Reference proteome</keyword>
<evidence type="ECO:0000256" key="2">
    <source>
        <dbReference type="ARBA" id="ARBA00004286"/>
    </source>
</evidence>
<dbReference type="GO" id="GO:0005694">
    <property type="term" value="C:chromosome"/>
    <property type="evidence" value="ECO:0007669"/>
    <property type="project" value="UniProtKB-SubCell"/>
</dbReference>
<feature type="binding site" evidence="12">
    <location>
        <position position="348"/>
    </location>
    <ligand>
        <name>Zn(2+)</name>
        <dbReference type="ChEBI" id="CHEBI:29105"/>
        <label>4</label>
    </ligand>
</feature>
<accession>A0AAV7JUA6</accession>
<dbReference type="GO" id="GO:0032259">
    <property type="term" value="P:methylation"/>
    <property type="evidence" value="ECO:0007669"/>
    <property type="project" value="UniProtKB-KW"/>
</dbReference>
<keyword evidence="8 11" id="KW-0862">Zinc</keyword>
<keyword evidence="3" id="KW-0158">Chromosome</keyword>
<dbReference type="PIRSF" id="PIRSF009343">
    <property type="entry name" value="SUV39_SET"/>
    <property type="match status" value="1"/>
</dbReference>
<dbReference type="PROSITE" id="PS50868">
    <property type="entry name" value="POST_SET"/>
    <property type="match status" value="1"/>
</dbReference>
<dbReference type="InterPro" id="IPR046341">
    <property type="entry name" value="SET_dom_sf"/>
</dbReference>
<evidence type="ECO:0000256" key="8">
    <source>
        <dbReference type="ARBA" id="ARBA00022833"/>
    </source>
</evidence>
<dbReference type="GO" id="GO:0140949">
    <property type="term" value="F:histone H3K9 trimethyltransferase activity"/>
    <property type="evidence" value="ECO:0007669"/>
    <property type="project" value="UniProtKB-EC"/>
</dbReference>
<feature type="binding site" evidence="12">
    <location>
        <position position="185"/>
    </location>
    <ligand>
        <name>Zn(2+)</name>
        <dbReference type="ChEBI" id="CHEBI:29105"/>
        <label>3</label>
    </ligand>
</feature>
<dbReference type="InterPro" id="IPR003616">
    <property type="entry name" value="Post-SET_dom"/>
</dbReference>
<evidence type="ECO:0000259" key="15">
    <source>
        <dbReference type="PROSITE" id="PS50868"/>
    </source>
</evidence>
<feature type="binding site" evidence="12">
    <location>
        <position position="151"/>
    </location>
    <ligand>
        <name>Zn(2+)</name>
        <dbReference type="ChEBI" id="CHEBI:29105"/>
        <label>1</label>
    </ligand>
</feature>
<dbReference type="PANTHER" id="PTHR46223">
    <property type="entry name" value="HISTONE-LYSINE N-METHYLTRANSFERASE SUV39H"/>
    <property type="match status" value="1"/>
</dbReference>
<feature type="binding site" evidence="12">
    <location>
        <position position="179"/>
    </location>
    <ligand>
        <name>Zn(2+)</name>
        <dbReference type="ChEBI" id="CHEBI:29105"/>
        <label>3</label>
    </ligand>
</feature>
<dbReference type="Pfam" id="PF05033">
    <property type="entry name" value="Pre-SET"/>
    <property type="match status" value="1"/>
</dbReference>
<evidence type="ECO:0000256" key="9">
    <source>
        <dbReference type="ARBA" id="ARBA00022853"/>
    </source>
</evidence>
<feature type="binding site" evidence="12">
    <location>
        <position position="131"/>
    </location>
    <ligand>
        <name>Zn(2+)</name>
        <dbReference type="ChEBI" id="CHEBI:29105"/>
        <label>1</label>
    </ligand>
</feature>
<dbReference type="InterPro" id="IPR050973">
    <property type="entry name" value="H3K9_Histone-Lys_N-MTase"/>
</dbReference>
<feature type="binding site" evidence="12">
    <location>
        <position position="131"/>
    </location>
    <ligand>
        <name>Zn(2+)</name>
        <dbReference type="ChEBI" id="CHEBI:29105"/>
        <label>2</label>
    </ligand>
</feature>
<feature type="binding site" evidence="12">
    <location>
        <position position="343"/>
    </location>
    <ligand>
        <name>Zn(2+)</name>
        <dbReference type="ChEBI" id="CHEBI:29105"/>
        <label>4</label>
    </ligand>
</feature>
<dbReference type="SUPFAM" id="SSF82199">
    <property type="entry name" value="SET domain"/>
    <property type="match status" value="1"/>
</dbReference>
<dbReference type="PANTHER" id="PTHR46223:SF4">
    <property type="entry name" value="HISTONE-LYSINE N-METHYLTRANSFERASE-RELATED"/>
    <property type="match status" value="1"/>
</dbReference>
<dbReference type="GO" id="GO:0005634">
    <property type="term" value="C:nucleus"/>
    <property type="evidence" value="ECO:0007669"/>
    <property type="project" value="UniProtKB-SubCell"/>
</dbReference>
<dbReference type="EC" id="2.1.1.355" evidence="11"/>